<name>A0A3E4YBU1_9FIRM</name>
<proteinExistence type="predicted"/>
<comment type="caution">
    <text evidence="1">The sequence shown here is derived from an EMBL/GenBank/DDBJ whole genome shotgun (WGS) entry which is preliminary data.</text>
</comment>
<evidence type="ECO:0000313" key="2">
    <source>
        <dbReference type="Proteomes" id="UP000260758"/>
    </source>
</evidence>
<dbReference type="RefSeq" id="WP_117718671.1">
    <property type="nucleotide sequence ID" value="NZ_QSTP01000005.1"/>
</dbReference>
<evidence type="ECO:0000313" key="1">
    <source>
        <dbReference type="EMBL" id="RGM72162.1"/>
    </source>
</evidence>
<reference evidence="1 2" key="1">
    <citation type="submission" date="2018-08" db="EMBL/GenBank/DDBJ databases">
        <title>A genome reference for cultivated species of the human gut microbiota.</title>
        <authorList>
            <person name="Zou Y."/>
            <person name="Xue W."/>
            <person name="Luo G."/>
        </authorList>
    </citation>
    <scope>NUCLEOTIDE SEQUENCE [LARGE SCALE GENOMIC DNA]</scope>
    <source>
        <strain evidence="1 2">OM07-13</strain>
    </source>
</reference>
<accession>A0A3E4YBU1</accession>
<protein>
    <submittedName>
        <fullName evidence="1">Uncharacterized protein</fullName>
    </submittedName>
</protein>
<sequence>MDNKGTIAIDNITDIVLTKADYCWNNGYNEFTFACKINGKEDEIYLTEERHDDGTSFIINSKTDDIWEKLSSNDAYKLEDILQEKRQYGVYHNKIEKLTTLQDCEYMKWDFMENDNPYFNKVRSQLQSELNMKKEELQLENDDIDLTL</sequence>
<dbReference type="EMBL" id="QSTP01000005">
    <property type="protein sequence ID" value="RGM72162.1"/>
    <property type="molecule type" value="Genomic_DNA"/>
</dbReference>
<dbReference type="AlphaFoldDB" id="A0A3E4YBU1"/>
<organism evidence="1 2">
    <name type="scientific">Agathobacter rectalis</name>
    <dbReference type="NCBI Taxonomy" id="39491"/>
    <lineage>
        <taxon>Bacteria</taxon>
        <taxon>Bacillati</taxon>
        <taxon>Bacillota</taxon>
        <taxon>Clostridia</taxon>
        <taxon>Lachnospirales</taxon>
        <taxon>Lachnospiraceae</taxon>
        <taxon>Agathobacter</taxon>
    </lineage>
</organism>
<gene>
    <name evidence="1" type="ORF">DXB99_06390</name>
</gene>
<dbReference type="Proteomes" id="UP000260758">
    <property type="component" value="Unassembled WGS sequence"/>
</dbReference>